<name>A0A0A0IJF0_CLOBO</name>
<dbReference type="InterPro" id="IPR011990">
    <property type="entry name" value="TPR-like_helical_dom_sf"/>
</dbReference>
<reference evidence="2 3" key="1">
    <citation type="submission" date="2014-01" db="EMBL/GenBank/DDBJ databases">
        <title>Plasmidome dynamics in the species complex Clostridium novyi sensu lato converts strains of independent lineages into distinctly different pathogens.</title>
        <authorList>
            <person name="Skarin H."/>
            <person name="Segerman B."/>
        </authorList>
    </citation>
    <scope>NUCLEOTIDE SEQUENCE [LARGE SCALE GENOMIC DNA]</scope>
    <source>
        <strain evidence="2 3">DC5</strain>
    </source>
</reference>
<evidence type="ECO:0000313" key="2">
    <source>
        <dbReference type="EMBL" id="KGN00694.1"/>
    </source>
</evidence>
<comment type="caution">
    <text evidence="2">The sequence shown here is derived from an EMBL/GenBank/DDBJ whole genome shotgun (WGS) entry which is preliminary data.</text>
</comment>
<dbReference type="Pfam" id="PF13174">
    <property type="entry name" value="TPR_6"/>
    <property type="match status" value="1"/>
</dbReference>
<dbReference type="EMBL" id="JDRY01000017">
    <property type="protein sequence ID" value="KGN00694.1"/>
    <property type="molecule type" value="Genomic_DNA"/>
</dbReference>
<dbReference type="AlphaFoldDB" id="A0A0A0IJF0"/>
<feature type="repeat" description="TPR" evidence="1">
    <location>
        <begin position="127"/>
        <end position="160"/>
    </location>
</feature>
<keyword evidence="1" id="KW-0802">TPR repeat</keyword>
<dbReference type="PROSITE" id="PS50005">
    <property type="entry name" value="TPR"/>
    <property type="match status" value="1"/>
</dbReference>
<dbReference type="SUPFAM" id="SSF48452">
    <property type="entry name" value="TPR-like"/>
    <property type="match status" value="2"/>
</dbReference>
<sequence length="383" mass="45491">MDKVIEISGIYYNNALKFIHENNISKAVVYIKKSLKLYSKDFEALNLMGICQYILCDFDKAYFYWNKSIECNDEDNRAKEYIKILKSRKFSRIIGLYNEALEEIKNSQYKEGIEKLDHIIDEEKNFLEPYIIIGLCYYMLGKYNISKKYIEDALKIDKKNEKCLLYLREINDKRNVKIIKYKSNKTSKVVASISTLLLITLSGVLYKNHSSYIKVKNNLAEYQQKYNINNVQFKLIKNKYNQLNSQIQKNQQKIKEKFNVKNDNEIFNESILHYKDKNFKLALDGFTYVSDKGLDEDLVAESTYFSAVCYEKLLELNKSEKFYCKYINKYKNKNYYDDALYNYGIMLYRQGKKDKAKDILYLLQKEVSNSIFINKTVKMILNN</sequence>
<gene>
    <name evidence="2" type="ORF">Z955_02855</name>
</gene>
<dbReference type="RefSeq" id="WP_039256613.1">
    <property type="nucleotide sequence ID" value="NZ_JDRY01000017.1"/>
</dbReference>
<dbReference type="Proteomes" id="UP000030014">
    <property type="component" value="Unassembled WGS sequence"/>
</dbReference>
<evidence type="ECO:0000256" key="1">
    <source>
        <dbReference type="PROSITE-ProRule" id="PRU00339"/>
    </source>
</evidence>
<protein>
    <submittedName>
        <fullName evidence="2">Uncharacterized protein</fullName>
    </submittedName>
</protein>
<dbReference type="InterPro" id="IPR019734">
    <property type="entry name" value="TPR_rpt"/>
</dbReference>
<organism evidence="2 3">
    <name type="scientific">Clostridium botulinum C/D str. DC5</name>
    <dbReference type="NCBI Taxonomy" id="1443128"/>
    <lineage>
        <taxon>Bacteria</taxon>
        <taxon>Bacillati</taxon>
        <taxon>Bacillota</taxon>
        <taxon>Clostridia</taxon>
        <taxon>Eubacteriales</taxon>
        <taxon>Clostridiaceae</taxon>
        <taxon>Clostridium</taxon>
    </lineage>
</organism>
<accession>A0A0A0IJF0</accession>
<dbReference type="Gene3D" id="1.25.40.10">
    <property type="entry name" value="Tetratricopeptide repeat domain"/>
    <property type="match status" value="3"/>
</dbReference>
<evidence type="ECO:0000313" key="3">
    <source>
        <dbReference type="Proteomes" id="UP000030014"/>
    </source>
</evidence>
<proteinExistence type="predicted"/>
<dbReference type="SMART" id="SM00028">
    <property type="entry name" value="TPR"/>
    <property type="match status" value="5"/>
</dbReference>